<accession>A0ABS3CDH7</accession>
<dbReference type="RefSeq" id="WP_206585212.1">
    <property type="nucleotide sequence ID" value="NZ_JAFKCU010000001.1"/>
</dbReference>
<dbReference type="InterPro" id="IPR015424">
    <property type="entry name" value="PyrdxlP-dep_Trfase"/>
</dbReference>
<evidence type="ECO:0000256" key="3">
    <source>
        <dbReference type="ARBA" id="ARBA00022679"/>
    </source>
</evidence>
<dbReference type="PROSITE" id="PS00105">
    <property type="entry name" value="AA_TRANSFER_CLASS_1"/>
    <property type="match status" value="1"/>
</dbReference>
<dbReference type="SUPFAM" id="SSF53383">
    <property type="entry name" value="PLP-dependent transferases"/>
    <property type="match status" value="1"/>
</dbReference>
<gene>
    <name evidence="7" type="ORF">J0A69_03985</name>
</gene>
<comment type="similarity">
    <text evidence="5">Belongs to the class-I pyridoxal-phosphate-dependent aminotransferase family.</text>
</comment>
<dbReference type="PANTHER" id="PTHR42885">
    <property type="entry name" value="HISTIDINOL-PHOSPHATE AMINOTRANSFERASE-RELATED"/>
    <property type="match status" value="1"/>
</dbReference>
<dbReference type="InterPro" id="IPR015421">
    <property type="entry name" value="PyrdxlP-dep_Trfase_major"/>
</dbReference>
<dbReference type="GO" id="GO:0008483">
    <property type="term" value="F:transaminase activity"/>
    <property type="evidence" value="ECO:0007669"/>
    <property type="project" value="UniProtKB-KW"/>
</dbReference>
<dbReference type="Proteomes" id="UP000664480">
    <property type="component" value="Unassembled WGS sequence"/>
</dbReference>
<keyword evidence="8" id="KW-1185">Reference proteome</keyword>
<comment type="caution">
    <text evidence="7">The sequence shown here is derived from an EMBL/GenBank/DDBJ whole genome shotgun (WGS) entry which is preliminary data.</text>
</comment>
<proteinExistence type="inferred from homology"/>
<keyword evidence="4" id="KW-0663">Pyridoxal phosphate</keyword>
<feature type="domain" description="Aminotransferase class I/classII large" evidence="6">
    <location>
        <begin position="245"/>
        <end position="558"/>
    </location>
</feature>
<keyword evidence="3 5" id="KW-0808">Transferase</keyword>
<evidence type="ECO:0000256" key="1">
    <source>
        <dbReference type="ARBA" id="ARBA00001933"/>
    </source>
</evidence>
<dbReference type="InterPro" id="IPR015422">
    <property type="entry name" value="PyrdxlP-dep_Trfase_small"/>
</dbReference>
<evidence type="ECO:0000256" key="2">
    <source>
        <dbReference type="ARBA" id="ARBA00022576"/>
    </source>
</evidence>
<dbReference type="Gene3D" id="3.90.1150.10">
    <property type="entry name" value="Aspartate Aminotransferase, domain 1"/>
    <property type="match status" value="1"/>
</dbReference>
<evidence type="ECO:0000259" key="6">
    <source>
        <dbReference type="Pfam" id="PF00155"/>
    </source>
</evidence>
<name>A0ABS3CDH7_9BACT</name>
<protein>
    <recommendedName>
        <fullName evidence="5">Aminotransferase</fullName>
        <ecNumber evidence="5">2.6.1.-</ecNumber>
    </recommendedName>
</protein>
<organism evidence="7 8">
    <name type="scientific">Algoriphagus pacificus</name>
    <dbReference type="NCBI Taxonomy" id="2811234"/>
    <lineage>
        <taxon>Bacteria</taxon>
        <taxon>Pseudomonadati</taxon>
        <taxon>Bacteroidota</taxon>
        <taxon>Cytophagia</taxon>
        <taxon>Cytophagales</taxon>
        <taxon>Cyclobacteriaceae</taxon>
        <taxon>Algoriphagus</taxon>
    </lineage>
</organism>
<dbReference type="SUPFAM" id="SSF55729">
    <property type="entry name" value="Acyl-CoA N-acyltransferases (Nat)"/>
    <property type="match status" value="1"/>
</dbReference>
<reference evidence="7 8" key="1">
    <citation type="submission" date="2021-03" db="EMBL/GenBank/DDBJ databases">
        <title>novel species isolated from a fishpond in China.</title>
        <authorList>
            <person name="Lu H."/>
            <person name="Cai Z."/>
        </authorList>
    </citation>
    <scope>NUCLEOTIDE SEQUENCE [LARGE SCALE GENOMIC DNA]</scope>
    <source>
        <strain evidence="7 8">YJ13C</strain>
    </source>
</reference>
<comment type="cofactor">
    <cofactor evidence="1 5">
        <name>pyridoxal 5'-phosphate</name>
        <dbReference type="ChEBI" id="CHEBI:597326"/>
    </cofactor>
</comment>
<dbReference type="CDD" id="cd00609">
    <property type="entry name" value="AAT_like"/>
    <property type="match status" value="1"/>
</dbReference>
<dbReference type="InterPro" id="IPR004838">
    <property type="entry name" value="NHTrfase_class1_PyrdxlP-BS"/>
</dbReference>
<evidence type="ECO:0000313" key="8">
    <source>
        <dbReference type="Proteomes" id="UP000664480"/>
    </source>
</evidence>
<dbReference type="Gene3D" id="3.40.630.30">
    <property type="match status" value="1"/>
</dbReference>
<keyword evidence="2 5" id="KW-0032">Aminotransferase</keyword>
<dbReference type="InterPro" id="IPR016181">
    <property type="entry name" value="Acyl_CoA_acyltransferase"/>
</dbReference>
<dbReference type="Gene3D" id="3.40.640.10">
    <property type="entry name" value="Type I PLP-dependent aspartate aminotransferase-like (Major domain)"/>
    <property type="match status" value="1"/>
</dbReference>
<evidence type="ECO:0000313" key="7">
    <source>
        <dbReference type="EMBL" id="MBN7814571.1"/>
    </source>
</evidence>
<sequence length="581" mass="65562">MMSISKKQKVCLSIASKIDREEIYKIRHSIYAQELNQHPVNTSEQLFDKLDDENNYIVAKQGDQLLGFISITSPISEKYSVEKYFSRENIPVAFDEYLYEIRLLTVLKENRYSITALILMFAAFRWVQSHGGKHIVAICRSDLLDMYRKAGLQPLSLRTQSGKVTYVLAIASVENLQTIVEENQTLYESLRKKIDWQLPFLFFAVSPCYHGGSFFKAIGEDLQKLNQASQIINADVLDAWFPPAPKVLEALHENLTFLIQTSPPTYADGMIKKIAEARGIHPQYIFPGAGSSDLIFLSLTSLLNSSSNVLIIDPCYGEYIHVLENVIKCKITRFKLTLETGFAINTSQLLNEINKGYDLVVLVNPNSPTGVHTPKKEMEELIHQVPKSTLVWLDETYVEFVGSAHSLEQFAVKTENLIVCKSMSKVYALSGIRAAYLCCSPHFIEIFKQFSPPWSVSLPAQAASIAALQSEEYYQEQYALTHLLKEKLIESLKLLGITEIVPGVANFLLFYLPANFPEKGELLESCRQKNLYMRDVGNMGENLAGNAIRIAVKDELTNARIIHILKKSLAELMGLNLGSFY</sequence>
<dbReference type="EMBL" id="JAFKCU010000001">
    <property type="protein sequence ID" value="MBN7814571.1"/>
    <property type="molecule type" value="Genomic_DNA"/>
</dbReference>
<dbReference type="PANTHER" id="PTHR42885:SF2">
    <property type="entry name" value="HISTIDINOL-PHOSPHATE AMINOTRANSFERASE"/>
    <property type="match status" value="1"/>
</dbReference>
<dbReference type="EC" id="2.6.1.-" evidence="5"/>
<dbReference type="InterPro" id="IPR004839">
    <property type="entry name" value="Aminotransferase_I/II_large"/>
</dbReference>
<evidence type="ECO:0000256" key="5">
    <source>
        <dbReference type="RuleBase" id="RU000481"/>
    </source>
</evidence>
<dbReference type="Pfam" id="PF00155">
    <property type="entry name" value="Aminotran_1_2"/>
    <property type="match status" value="1"/>
</dbReference>
<evidence type="ECO:0000256" key="4">
    <source>
        <dbReference type="ARBA" id="ARBA00022898"/>
    </source>
</evidence>